<accession>A0A210PL94</accession>
<reference evidence="5 6" key="1">
    <citation type="journal article" date="2017" name="Nat. Ecol. Evol.">
        <title>Scallop genome provides insights into evolution of bilaterian karyotype and development.</title>
        <authorList>
            <person name="Wang S."/>
            <person name="Zhang J."/>
            <person name="Jiao W."/>
            <person name="Li J."/>
            <person name="Xun X."/>
            <person name="Sun Y."/>
            <person name="Guo X."/>
            <person name="Huan P."/>
            <person name="Dong B."/>
            <person name="Zhang L."/>
            <person name="Hu X."/>
            <person name="Sun X."/>
            <person name="Wang J."/>
            <person name="Zhao C."/>
            <person name="Wang Y."/>
            <person name="Wang D."/>
            <person name="Huang X."/>
            <person name="Wang R."/>
            <person name="Lv J."/>
            <person name="Li Y."/>
            <person name="Zhang Z."/>
            <person name="Liu B."/>
            <person name="Lu W."/>
            <person name="Hui Y."/>
            <person name="Liang J."/>
            <person name="Zhou Z."/>
            <person name="Hou R."/>
            <person name="Li X."/>
            <person name="Liu Y."/>
            <person name="Li H."/>
            <person name="Ning X."/>
            <person name="Lin Y."/>
            <person name="Zhao L."/>
            <person name="Xing Q."/>
            <person name="Dou J."/>
            <person name="Li Y."/>
            <person name="Mao J."/>
            <person name="Guo H."/>
            <person name="Dou H."/>
            <person name="Li T."/>
            <person name="Mu C."/>
            <person name="Jiang W."/>
            <person name="Fu Q."/>
            <person name="Fu X."/>
            <person name="Miao Y."/>
            <person name="Liu J."/>
            <person name="Yu Q."/>
            <person name="Li R."/>
            <person name="Liao H."/>
            <person name="Li X."/>
            <person name="Kong Y."/>
            <person name="Jiang Z."/>
            <person name="Chourrout D."/>
            <person name="Li R."/>
            <person name="Bao Z."/>
        </authorList>
    </citation>
    <scope>NUCLEOTIDE SEQUENCE [LARGE SCALE GENOMIC DNA]</scope>
    <source>
        <strain evidence="5 6">PY_sf001</strain>
    </source>
</reference>
<feature type="transmembrane region" description="Helical" evidence="2">
    <location>
        <begin position="321"/>
        <end position="344"/>
    </location>
</feature>
<keyword evidence="6" id="KW-1185">Reference proteome</keyword>
<evidence type="ECO:0000256" key="1">
    <source>
        <dbReference type="SAM" id="MobiDB-lite"/>
    </source>
</evidence>
<comment type="caution">
    <text evidence="5">The sequence shown here is derived from an EMBL/GenBank/DDBJ whole genome shotgun (WGS) entry which is preliminary data.</text>
</comment>
<feature type="domain" description="DUF7042" evidence="4">
    <location>
        <begin position="168"/>
        <end position="287"/>
    </location>
</feature>
<feature type="chain" id="PRO_5012080844" description="DUF7042 domain-containing protein" evidence="3">
    <location>
        <begin position="31"/>
        <end position="510"/>
    </location>
</feature>
<evidence type="ECO:0000313" key="5">
    <source>
        <dbReference type="EMBL" id="OWF37262.1"/>
    </source>
</evidence>
<dbReference type="OrthoDB" id="6100341at2759"/>
<dbReference type="AlphaFoldDB" id="A0A210PL94"/>
<keyword evidence="2" id="KW-0812">Transmembrane</keyword>
<keyword evidence="2" id="KW-0472">Membrane</keyword>
<name>A0A210PL94_MIZYE</name>
<dbReference type="EMBL" id="NEDP02005592">
    <property type="protein sequence ID" value="OWF37262.1"/>
    <property type="molecule type" value="Genomic_DNA"/>
</dbReference>
<keyword evidence="2" id="KW-1133">Transmembrane helix</keyword>
<feature type="compositionally biased region" description="Acidic residues" evidence="1">
    <location>
        <begin position="501"/>
        <end position="510"/>
    </location>
</feature>
<organism evidence="5 6">
    <name type="scientific">Mizuhopecten yessoensis</name>
    <name type="common">Japanese scallop</name>
    <name type="synonym">Patinopecten yessoensis</name>
    <dbReference type="NCBI Taxonomy" id="6573"/>
    <lineage>
        <taxon>Eukaryota</taxon>
        <taxon>Metazoa</taxon>
        <taxon>Spiralia</taxon>
        <taxon>Lophotrochozoa</taxon>
        <taxon>Mollusca</taxon>
        <taxon>Bivalvia</taxon>
        <taxon>Autobranchia</taxon>
        <taxon>Pteriomorphia</taxon>
        <taxon>Pectinida</taxon>
        <taxon>Pectinoidea</taxon>
        <taxon>Pectinidae</taxon>
        <taxon>Mizuhopecten</taxon>
    </lineage>
</organism>
<feature type="region of interest" description="Disordered" evidence="1">
    <location>
        <begin position="471"/>
        <end position="510"/>
    </location>
</feature>
<dbReference type="Proteomes" id="UP000242188">
    <property type="component" value="Unassembled WGS sequence"/>
</dbReference>
<evidence type="ECO:0000256" key="2">
    <source>
        <dbReference type="SAM" id="Phobius"/>
    </source>
</evidence>
<protein>
    <recommendedName>
        <fullName evidence="4">DUF7042 domain-containing protein</fullName>
    </recommendedName>
</protein>
<keyword evidence="3" id="KW-0732">Signal</keyword>
<dbReference type="Pfam" id="PF23069">
    <property type="entry name" value="DUF7042"/>
    <property type="match status" value="1"/>
</dbReference>
<evidence type="ECO:0000313" key="6">
    <source>
        <dbReference type="Proteomes" id="UP000242188"/>
    </source>
</evidence>
<proteinExistence type="predicted"/>
<evidence type="ECO:0000259" key="4">
    <source>
        <dbReference type="Pfam" id="PF23069"/>
    </source>
</evidence>
<feature type="signal peptide" evidence="3">
    <location>
        <begin position="1"/>
        <end position="30"/>
    </location>
</feature>
<evidence type="ECO:0000256" key="3">
    <source>
        <dbReference type="SAM" id="SignalP"/>
    </source>
</evidence>
<dbReference type="InterPro" id="IPR055470">
    <property type="entry name" value="DUF7042"/>
</dbReference>
<sequence>MAVPRELSRLGRSVGIILLLTTVCLPFTGATCTYPSVFDGVWYSSDFGEVTFSSSAFTTKYGVSTFGIQSFTCTESTDNHYLGVSNSFTYLGVSLQIALCLDMFSQDSEKVVYYTALPVLANTTNDRLVLKVSGYAFSISNDCDFSSTRNVRQLGVFVKNGSLSVAKINCPNSLLGRFNYTFDTGSGNLCTSSTELDVCDDVTEMTYNYSACSVVQGYSQEGKLTCVYYEESGDEVFTLAINTDTTDPDESTYYRFTCYAASLSANDSRVYMTQYPRGCHYLQTSTSVDSAGATLELVSSETCVPVTSSTEDESIQSAGTIVAVVLVSFIILACIASAIAVGCYKKWKVKYVTPGVEPIKSPPMNTFDRVNSAFSRDGMFATNSPYPTVSEIAICRFGPSPIQDDDGGITLCATTPGLLEAERITIAPATPGLNDEYMDINEVDQNVKQFEPYPEVNVTNQELEPELKSLHEAEKDPDQVSLPVYSEVGGETPEPTRIAEVDGEGTDVAL</sequence>
<gene>
    <name evidence="5" type="ORF">KP79_PYT12713</name>
</gene>